<evidence type="ECO:0000256" key="3">
    <source>
        <dbReference type="PROSITE-ProRule" id="PRU00023"/>
    </source>
</evidence>
<dbReference type="GO" id="GO:0005886">
    <property type="term" value="C:plasma membrane"/>
    <property type="evidence" value="ECO:0007669"/>
    <property type="project" value="TreeGrafter"/>
</dbReference>
<evidence type="ECO:0000313" key="4">
    <source>
        <dbReference type="EMBL" id="KAF8388937.1"/>
    </source>
</evidence>
<keyword evidence="2 3" id="KW-0040">ANK repeat</keyword>
<dbReference type="Proteomes" id="UP000655225">
    <property type="component" value="Unassembled WGS sequence"/>
</dbReference>
<dbReference type="InterPro" id="IPR002110">
    <property type="entry name" value="Ankyrin_rpt"/>
</dbReference>
<sequence length="349" mass="39011">MDRQLHETVLRGDVPAFLDLIQEDENIVGETIGGSLNTVLHLAAKFGHLELASEIVKLSPAMVSSENYRMETPLHEACREGHVDVVKLLLENNPWVAYKVNLHNESVLFVASRRGQFDVVKHFLNSYSRLLMLEDDRLRTPLHASVSAGHKGDLSRLSSPFGRTFLWRGDLLGCSPLHLACKKGHLDITRELLRLDPNLSSLQDNDGRTPLHWAAMKGHVSIIDAIFSISLGSAEMLTKQGEMVLHLAVKNNYYETIKYLVEKLNITKLMNMANNDGNTILHLATARKLNTMITYLVHEKGIDVNANNNNGFTALDVIESDVSNLSAFLLKPTLQEAGFTTRITRNSRN</sequence>
<dbReference type="EMBL" id="JABCRI010000019">
    <property type="protein sequence ID" value="KAF8388937.1"/>
    <property type="molecule type" value="Genomic_DNA"/>
</dbReference>
<evidence type="ECO:0000313" key="5">
    <source>
        <dbReference type="Proteomes" id="UP000655225"/>
    </source>
</evidence>
<feature type="repeat" description="ANK" evidence="3">
    <location>
        <begin position="206"/>
        <end position="228"/>
    </location>
</feature>
<gene>
    <name evidence="4" type="ORF">HHK36_025620</name>
</gene>
<dbReference type="Pfam" id="PF12796">
    <property type="entry name" value="Ank_2"/>
    <property type="match status" value="3"/>
</dbReference>
<dbReference type="AlphaFoldDB" id="A0A835D5Q5"/>
<keyword evidence="5" id="KW-1185">Reference proteome</keyword>
<evidence type="ECO:0000256" key="1">
    <source>
        <dbReference type="ARBA" id="ARBA00022737"/>
    </source>
</evidence>
<feature type="repeat" description="ANK" evidence="3">
    <location>
        <begin position="172"/>
        <end position="204"/>
    </location>
</feature>
<dbReference type="PANTHER" id="PTHR24186:SF37">
    <property type="entry name" value="PGG DOMAIN-CONTAINING PROTEIN"/>
    <property type="match status" value="1"/>
</dbReference>
<dbReference type="InterPro" id="IPR036770">
    <property type="entry name" value="Ankyrin_rpt-contain_sf"/>
</dbReference>
<dbReference type="SUPFAM" id="SSF48403">
    <property type="entry name" value="Ankyrin repeat"/>
    <property type="match status" value="1"/>
</dbReference>
<evidence type="ECO:0000256" key="2">
    <source>
        <dbReference type="ARBA" id="ARBA00023043"/>
    </source>
</evidence>
<organism evidence="4 5">
    <name type="scientific">Tetracentron sinense</name>
    <name type="common">Spur-leaf</name>
    <dbReference type="NCBI Taxonomy" id="13715"/>
    <lineage>
        <taxon>Eukaryota</taxon>
        <taxon>Viridiplantae</taxon>
        <taxon>Streptophyta</taxon>
        <taxon>Embryophyta</taxon>
        <taxon>Tracheophyta</taxon>
        <taxon>Spermatophyta</taxon>
        <taxon>Magnoliopsida</taxon>
        <taxon>Trochodendrales</taxon>
        <taxon>Trochodendraceae</taxon>
        <taxon>Tetracentron</taxon>
    </lineage>
</organism>
<feature type="repeat" description="ANK" evidence="3">
    <location>
        <begin position="69"/>
        <end position="93"/>
    </location>
</feature>
<proteinExistence type="predicted"/>
<name>A0A835D5Q5_TETSI</name>
<comment type="caution">
    <text evidence="4">The sequence shown here is derived from an EMBL/GenBank/DDBJ whole genome shotgun (WGS) entry which is preliminary data.</text>
</comment>
<dbReference type="PROSITE" id="PS50088">
    <property type="entry name" value="ANK_REPEAT"/>
    <property type="match status" value="4"/>
</dbReference>
<dbReference type="Gene3D" id="1.25.40.20">
    <property type="entry name" value="Ankyrin repeat-containing domain"/>
    <property type="match status" value="3"/>
</dbReference>
<protein>
    <submittedName>
        <fullName evidence="4">Uncharacterized protein</fullName>
    </submittedName>
</protein>
<reference evidence="4 5" key="1">
    <citation type="submission" date="2020-04" db="EMBL/GenBank/DDBJ databases">
        <title>Plant Genome Project.</title>
        <authorList>
            <person name="Zhang R.-G."/>
        </authorList>
    </citation>
    <scope>NUCLEOTIDE SEQUENCE [LARGE SCALE GENOMIC DNA]</scope>
    <source>
        <strain evidence="4">YNK0</strain>
        <tissue evidence="4">Leaf</tissue>
    </source>
</reference>
<keyword evidence="1" id="KW-0677">Repeat</keyword>
<dbReference type="PROSITE" id="PS50297">
    <property type="entry name" value="ANK_REP_REGION"/>
    <property type="match status" value="3"/>
</dbReference>
<accession>A0A835D5Q5</accession>
<dbReference type="PANTHER" id="PTHR24186">
    <property type="entry name" value="PROTEIN PHOSPHATASE 1 REGULATORY SUBUNIT"/>
    <property type="match status" value="1"/>
</dbReference>
<dbReference type="OMA" id="CALGHIS"/>
<feature type="repeat" description="ANK" evidence="3">
    <location>
        <begin position="276"/>
        <end position="309"/>
    </location>
</feature>
<dbReference type="PRINTS" id="PR01415">
    <property type="entry name" value="ANKYRIN"/>
</dbReference>
<dbReference type="OrthoDB" id="20872at2759"/>
<dbReference type="SMART" id="SM00248">
    <property type="entry name" value="ANK"/>
    <property type="match status" value="7"/>
</dbReference>